<evidence type="ECO:0000256" key="3">
    <source>
        <dbReference type="ARBA" id="ARBA00023163"/>
    </source>
</evidence>
<evidence type="ECO:0000313" key="6">
    <source>
        <dbReference type="EMBL" id="MCK8780430.1"/>
    </source>
</evidence>
<protein>
    <submittedName>
        <fullName evidence="6">TetR/AcrR family transcriptional regulator</fullName>
    </submittedName>
</protein>
<dbReference type="RefSeq" id="WP_248683069.1">
    <property type="nucleotide sequence ID" value="NZ_JALPRY010000011.1"/>
</dbReference>
<dbReference type="InterPro" id="IPR011075">
    <property type="entry name" value="TetR_C"/>
</dbReference>
<dbReference type="InterPro" id="IPR001647">
    <property type="entry name" value="HTH_TetR"/>
</dbReference>
<keyword evidence="7" id="KW-1185">Reference proteome</keyword>
<dbReference type="EMBL" id="JALPRY010000011">
    <property type="protein sequence ID" value="MCK8780430.1"/>
    <property type="molecule type" value="Genomic_DNA"/>
</dbReference>
<reference evidence="6 7" key="1">
    <citation type="submission" date="2022-04" db="EMBL/GenBank/DDBJ databases">
        <title>Rhizobium coralii sp. nov., isolated from coral Turbinaria peltata.</title>
        <authorList>
            <person name="Sun H."/>
        </authorList>
    </citation>
    <scope>NUCLEOTIDE SEQUENCE [LARGE SCALE GENOMIC DNA]</scope>
    <source>
        <strain evidence="6 7">NTR19</strain>
    </source>
</reference>
<dbReference type="PANTHER" id="PTHR47506">
    <property type="entry name" value="TRANSCRIPTIONAL REGULATORY PROTEIN"/>
    <property type="match status" value="1"/>
</dbReference>
<proteinExistence type="predicted"/>
<keyword evidence="1" id="KW-0805">Transcription regulation</keyword>
<dbReference type="Pfam" id="PF16925">
    <property type="entry name" value="TetR_C_13"/>
    <property type="match status" value="1"/>
</dbReference>
<gene>
    <name evidence="6" type="ORF">M0654_10585</name>
</gene>
<dbReference type="InterPro" id="IPR009057">
    <property type="entry name" value="Homeodomain-like_sf"/>
</dbReference>
<evidence type="ECO:0000259" key="5">
    <source>
        <dbReference type="PROSITE" id="PS50977"/>
    </source>
</evidence>
<evidence type="ECO:0000256" key="2">
    <source>
        <dbReference type="ARBA" id="ARBA00023125"/>
    </source>
</evidence>
<dbReference type="PROSITE" id="PS01081">
    <property type="entry name" value="HTH_TETR_1"/>
    <property type="match status" value="1"/>
</dbReference>
<dbReference type="SUPFAM" id="SSF48498">
    <property type="entry name" value="Tetracyclin repressor-like, C-terminal domain"/>
    <property type="match status" value="1"/>
</dbReference>
<dbReference type="PROSITE" id="PS50977">
    <property type="entry name" value="HTH_TETR_2"/>
    <property type="match status" value="1"/>
</dbReference>
<keyword evidence="2 4" id="KW-0238">DNA-binding</keyword>
<dbReference type="SUPFAM" id="SSF46689">
    <property type="entry name" value="Homeodomain-like"/>
    <property type="match status" value="1"/>
</dbReference>
<name>A0ABT0IRE0_9HYPH</name>
<dbReference type="InterPro" id="IPR023772">
    <property type="entry name" value="DNA-bd_HTH_TetR-type_CS"/>
</dbReference>
<organism evidence="6 7">
    <name type="scientific">Neorhizobium turbinariae</name>
    <dbReference type="NCBI Taxonomy" id="2937795"/>
    <lineage>
        <taxon>Bacteria</taxon>
        <taxon>Pseudomonadati</taxon>
        <taxon>Pseudomonadota</taxon>
        <taxon>Alphaproteobacteria</taxon>
        <taxon>Hyphomicrobiales</taxon>
        <taxon>Rhizobiaceae</taxon>
        <taxon>Rhizobium/Agrobacterium group</taxon>
        <taxon>Neorhizobium</taxon>
    </lineage>
</organism>
<dbReference type="Gene3D" id="1.10.357.10">
    <property type="entry name" value="Tetracycline Repressor, domain 2"/>
    <property type="match status" value="1"/>
</dbReference>
<dbReference type="Pfam" id="PF00440">
    <property type="entry name" value="TetR_N"/>
    <property type="match status" value="1"/>
</dbReference>
<dbReference type="PANTHER" id="PTHR47506:SF10">
    <property type="entry name" value="TRANSCRIPTIONAL REGULATORY PROTEIN"/>
    <property type="match status" value="1"/>
</dbReference>
<feature type="DNA-binding region" description="H-T-H motif" evidence="4">
    <location>
        <begin position="40"/>
        <end position="59"/>
    </location>
</feature>
<dbReference type="PRINTS" id="PR00455">
    <property type="entry name" value="HTHTETR"/>
</dbReference>
<comment type="caution">
    <text evidence="6">The sequence shown here is derived from an EMBL/GenBank/DDBJ whole genome shotgun (WGS) entry which is preliminary data.</text>
</comment>
<accession>A0ABT0IRE0</accession>
<dbReference type="InterPro" id="IPR036271">
    <property type="entry name" value="Tet_transcr_reg_TetR-rel_C_sf"/>
</dbReference>
<feature type="domain" description="HTH tetR-type" evidence="5">
    <location>
        <begin position="17"/>
        <end position="77"/>
    </location>
</feature>
<dbReference type="Gene3D" id="1.10.10.60">
    <property type="entry name" value="Homeodomain-like"/>
    <property type="match status" value="1"/>
</dbReference>
<evidence type="ECO:0000256" key="1">
    <source>
        <dbReference type="ARBA" id="ARBA00023015"/>
    </source>
</evidence>
<dbReference type="Proteomes" id="UP001202827">
    <property type="component" value="Unassembled WGS sequence"/>
</dbReference>
<sequence>MSTASATAAPRAGRPREFDLDAALDRAIVLFSERGYHAASISDLTEAMGVAAGSLYKAFKDKKAIFLASFDRYKQVRTELLEAAIAQGRTGRDKLRRTVAFYAQAAQGEMGRRGCLVIGTASELAINDPDAAERVCRSHARSEARLVELLREGQADGSIPTYIEPPVTAKTLLCLMHGMRVMGKTGLDPGQADKMVDAAMKLLD</sequence>
<evidence type="ECO:0000313" key="7">
    <source>
        <dbReference type="Proteomes" id="UP001202827"/>
    </source>
</evidence>
<evidence type="ECO:0000256" key="4">
    <source>
        <dbReference type="PROSITE-ProRule" id="PRU00335"/>
    </source>
</evidence>
<keyword evidence="3" id="KW-0804">Transcription</keyword>